<gene>
    <name evidence="2" type="ORF">BON30_39485</name>
</gene>
<keyword evidence="3" id="KW-1185">Reference proteome</keyword>
<dbReference type="GO" id="GO:0006508">
    <property type="term" value="P:proteolysis"/>
    <property type="evidence" value="ECO:0007669"/>
    <property type="project" value="InterPro"/>
</dbReference>
<feature type="transmembrane region" description="Helical" evidence="1">
    <location>
        <begin position="12"/>
        <end position="36"/>
    </location>
</feature>
<evidence type="ECO:0008006" key="4">
    <source>
        <dbReference type="Google" id="ProtNLM"/>
    </source>
</evidence>
<dbReference type="PANTHER" id="PTHR33979">
    <property type="entry name" value="OS02G0221600 PROTEIN"/>
    <property type="match status" value="1"/>
</dbReference>
<feature type="transmembrane region" description="Helical" evidence="1">
    <location>
        <begin position="115"/>
        <end position="134"/>
    </location>
</feature>
<reference evidence="2 3" key="2">
    <citation type="submission" date="2016-12" db="EMBL/GenBank/DDBJ databases">
        <title>Draft Genome Sequence of Cystobacter ferrugineus Strain Cbfe23.</title>
        <authorList>
            <person name="Akbar S."/>
            <person name="Dowd S.E."/>
            <person name="Stevens D.C."/>
        </authorList>
    </citation>
    <scope>NUCLEOTIDE SEQUENCE [LARGE SCALE GENOMIC DNA]</scope>
    <source>
        <strain evidence="2 3">Cbfe23</strain>
    </source>
</reference>
<dbReference type="OrthoDB" id="5381474at2"/>
<dbReference type="PANTHER" id="PTHR33979:SF2">
    <property type="entry name" value="PEPTIDASE M50B-LIKE-DOMAIN-CONTAINING PROTEIN"/>
    <property type="match status" value="1"/>
</dbReference>
<dbReference type="InterPro" id="IPR049500">
    <property type="entry name" value="Peptidase_M50B-like"/>
</dbReference>
<accession>A0A1L9AYQ3</accession>
<reference evidence="3" key="1">
    <citation type="submission" date="2016-11" db="EMBL/GenBank/DDBJ databases">
        <authorList>
            <person name="Shukria A."/>
            <person name="Stevens D.C."/>
        </authorList>
    </citation>
    <scope>NUCLEOTIDE SEQUENCE [LARGE SCALE GENOMIC DNA]</scope>
    <source>
        <strain evidence="3">Cbfe23</strain>
    </source>
</reference>
<dbReference type="EMBL" id="MPIN01000015">
    <property type="protein sequence ID" value="OJH35147.1"/>
    <property type="molecule type" value="Genomic_DNA"/>
</dbReference>
<keyword evidence="1" id="KW-0472">Membrane</keyword>
<dbReference type="STRING" id="83449.BON30_39485"/>
<comment type="caution">
    <text evidence="2">The sequence shown here is derived from an EMBL/GenBank/DDBJ whole genome shotgun (WGS) entry which is preliminary data.</text>
</comment>
<sequence>MRPLPEPPPLSTRALIACLVLAAAASVFLWQTVWLYPLRLLVTLMHESGHALTAWALGSHVSSVTISPATGGLTYHSITGSRWKEMLIASGGYVGSSVAGALLLVAAGRMRSGRLLLWGLVAWMVGVAVLWVPLLPPDPGGTYAHYTGSSSSDGLFTLGFIAGMAALLGLIAWKGPVWLRRGVVLWIAALSCLLALQDIKGLFGIGLEVGVSDAHAMAELTWLPAPFWAAVWMVLSLVAMGLGLRSILRRRERVRARMPFGGLSGG</sequence>
<dbReference type="GO" id="GO:0004176">
    <property type="term" value="F:ATP-dependent peptidase activity"/>
    <property type="evidence" value="ECO:0007669"/>
    <property type="project" value="InterPro"/>
</dbReference>
<dbReference type="Pfam" id="PF13398">
    <property type="entry name" value="Peptidase_M50B"/>
    <property type="match status" value="2"/>
</dbReference>
<evidence type="ECO:0000313" key="2">
    <source>
        <dbReference type="EMBL" id="OJH35147.1"/>
    </source>
</evidence>
<organism evidence="2 3">
    <name type="scientific">Cystobacter ferrugineus</name>
    <dbReference type="NCBI Taxonomy" id="83449"/>
    <lineage>
        <taxon>Bacteria</taxon>
        <taxon>Pseudomonadati</taxon>
        <taxon>Myxococcota</taxon>
        <taxon>Myxococcia</taxon>
        <taxon>Myxococcales</taxon>
        <taxon>Cystobacterineae</taxon>
        <taxon>Archangiaceae</taxon>
        <taxon>Cystobacter</taxon>
    </lineage>
</organism>
<feature type="transmembrane region" description="Helical" evidence="1">
    <location>
        <begin position="185"/>
        <end position="207"/>
    </location>
</feature>
<feature type="transmembrane region" description="Helical" evidence="1">
    <location>
        <begin position="154"/>
        <end position="173"/>
    </location>
</feature>
<feature type="transmembrane region" description="Helical" evidence="1">
    <location>
        <begin position="86"/>
        <end position="108"/>
    </location>
</feature>
<name>A0A1L9AYQ3_9BACT</name>
<keyword evidence="1" id="KW-0812">Transmembrane</keyword>
<evidence type="ECO:0000313" key="3">
    <source>
        <dbReference type="Proteomes" id="UP000182229"/>
    </source>
</evidence>
<dbReference type="SUPFAM" id="SSF140990">
    <property type="entry name" value="FtsH protease domain-like"/>
    <property type="match status" value="1"/>
</dbReference>
<feature type="transmembrane region" description="Helical" evidence="1">
    <location>
        <begin position="227"/>
        <end position="248"/>
    </location>
</feature>
<dbReference type="InterPro" id="IPR037219">
    <property type="entry name" value="Peptidase_M41-like"/>
</dbReference>
<proteinExistence type="predicted"/>
<protein>
    <recommendedName>
        <fullName evidence="4">Peptidase M50</fullName>
    </recommendedName>
</protein>
<dbReference type="Proteomes" id="UP000182229">
    <property type="component" value="Unassembled WGS sequence"/>
</dbReference>
<evidence type="ECO:0000256" key="1">
    <source>
        <dbReference type="SAM" id="Phobius"/>
    </source>
</evidence>
<dbReference type="GO" id="GO:0005524">
    <property type="term" value="F:ATP binding"/>
    <property type="evidence" value="ECO:0007669"/>
    <property type="project" value="InterPro"/>
</dbReference>
<dbReference type="AlphaFoldDB" id="A0A1L9AYQ3"/>
<dbReference type="RefSeq" id="WP_071903727.1">
    <property type="nucleotide sequence ID" value="NZ_MPIN01000015.1"/>
</dbReference>
<keyword evidence="1" id="KW-1133">Transmembrane helix</keyword>
<dbReference type="GO" id="GO:0004222">
    <property type="term" value="F:metalloendopeptidase activity"/>
    <property type="evidence" value="ECO:0007669"/>
    <property type="project" value="InterPro"/>
</dbReference>